<gene>
    <name evidence="2" type="ORF">E7027_04420</name>
</gene>
<organism evidence="2 3">
    <name type="scientific">Candidatus Avelusimicrobium gallicola</name>
    <dbReference type="NCBI Taxonomy" id="2562704"/>
    <lineage>
        <taxon>Bacteria</taxon>
        <taxon>Pseudomonadati</taxon>
        <taxon>Elusimicrobiota</taxon>
        <taxon>Elusimicrobia</taxon>
        <taxon>Elusimicrobiales</taxon>
        <taxon>Elusimicrobiaceae</taxon>
        <taxon>Candidatus Avelusimicrobium</taxon>
    </lineage>
</organism>
<evidence type="ECO:0000313" key="3">
    <source>
        <dbReference type="Proteomes" id="UP000725649"/>
    </source>
</evidence>
<sequence>MKKLYAILFRKRLAFREVFDDKKPAVKVVLAELKRICPSNPTSGAGNPLDEKQVFINIGRRQVLNHILGIIHMPDEKLNQIAREEELYGTRSDE</sequence>
<proteinExistence type="predicted"/>
<dbReference type="AlphaFoldDB" id="A0A928HEB1"/>
<dbReference type="InterPro" id="IPR057447">
    <property type="entry name" value="Bbp19-like_phage"/>
</dbReference>
<evidence type="ECO:0000313" key="2">
    <source>
        <dbReference type="EMBL" id="MBE6421359.1"/>
    </source>
</evidence>
<accession>A0A928HEB1</accession>
<protein>
    <recommendedName>
        <fullName evidence="1">Bbp19-like phage domain-containing protein</fullName>
    </recommendedName>
</protein>
<name>A0A928HEB1_9BACT</name>
<feature type="domain" description="Bbp19-like phage" evidence="1">
    <location>
        <begin position="15"/>
        <end position="82"/>
    </location>
</feature>
<dbReference type="Proteomes" id="UP000725649">
    <property type="component" value="Unassembled WGS sequence"/>
</dbReference>
<evidence type="ECO:0000259" key="1">
    <source>
        <dbReference type="Pfam" id="PF25181"/>
    </source>
</evidence>
<dbReference type="EMBL" id="SUVG01000004">
    <property type="protein sequence ID" value="MBE6421359.1"/>
    <property type="molecule type" value="Genomic_DNA"/>
</dbReference>
<comment type="caution">
    <text evidence="2">The sequence shown here is derived from an EMBL/GenBank/DDBJ whole genome shotgun (WGS) entry which is preliminary data.</text>
</comment>
<dbReference type="Pfam" id="PF25181">
    <property type="entry name" value="Phage_Bbp19"/>
    <property type="match status" value="1"/>
</dbReference>
<reference evidence="2" key="1">
    <citation type="submission" date="2019-04" db="EMBL/GenBank/DDBJ databases">
        <title>Evolution of Biomass-Degrading Anaerobic Consortia Revealed by Metagenomics.</title>
        <authorList>
            <person name="Peng X."/>
        </authorList>
    </citation>
    <scope>NUCLEOTIDE SEQUENCE</scope>
    <source>
        <strain evidence="2">SIG66</strain>
    </source>
</reference>